<dbReference type="PANTHER" id="PTHR42791:SF1">
    <property type="entry name" value="N-ACETYLTRANSFERASE DOMAIN-CONTAINING PROTEIN"/>
    <property type="match status" value="1"/>
</dbReference>
<keyword evidence="3" id="KW-1185">Reference proteome</keyword>
<evidence type="ECO:0000259" key="1">
    <source>
        <dbReference type="PROSITE" id="PS51186"/>
    </source>
</evidence>
<comment type="caution">
    <text evidence="2">The sequence shown here is derived from an EMBL/GenBank/DDBJ whole genome shotgun (WGS) entry which is preliminary data.</text>
</comment>
<gene>
    <name evidence="2" type="ORF">FVF58_44065</name>
</gene>
<dbReference type="InterPro" id="IPR016181">
    <property type="entry name" value="Acyl_CoA_acyltransferase"/>
</dbReference>
<dbReference type="InterPro" id="IPR052523">
    <property type="entry name" value="Trichothecene_AcTrans"/>
</dbReference>
<dbReference type="Pfam" id="PF13673">
    <property type="entry name" value="Acetyltransf_10"/>
    <property type="match status" value="1"/>
</dbReference>
<dbReference type="SUPFAM" id="SSF55729">
    <property type="entry name" value="Acyl-CoA N-acyltransferases (Nat)"/>
    <property type="match status" value="1"/>
</dbReference>
<name>A0A5B0G794_9BURK</name>
<reference evidence="2 3" key="1">
    <citation type="submission" date="2019-08" db="EMBL/GenBank/DDBJ databases">
        <title>Paraburkholderia sp. DCY113.</title>
        <authorList>
            <person name="Kang J."/>
        </authorList>
    </citation>
    <scope>NUCLEOTIDE SEQUENCE [LARGE SCALE GENOMIC DNA]</scope>
    <source>
        <strain evidence="2 3">DCY113</strain>
    </source>
</reference>
<dbReference type="PANTHER" id="PTHR42791">
    <property type="entry name" value="GNAT FAMILY ACETYLTRANSFERASE"/>
    <property type="match status" value="1"/>
</dbReference>
<keyword evidence="2" id="KW-0808">Transferase</keyword>
<dbReference type="InterPro" id="IPR000182">
    <property type="entry name" value="GNAT_dom"/>
</dbReference>
<dbReference type="AlphaFoldDB" id="A0A5B0G794"/>
<dbReference type="RefSeq" id="WP_149675874.1">
    <property type="nucleotide sequence ID" value="NZ_VTUZ01000056.1"/>
</dbReference>
<evidence type="ECO:0000313" key="3">
    <source>
        <dbReference type="Proteomes" id="UP000325273"/>
    </source>
</evidence>
<dbReference type="CDD" id="cd04301">
    <property type="entry name" value="NAT_SF"/>
    <property type="match status" value="1"/>
</dbReference>
<dbReference type="Proteomes" id="UP000325273">
    <property type="component" value="Unassembled WGS sequence"/>
</dbReference>
<evidence type="ECO:0000313" key="2">
    <source>
        <dbReference type="EMBL" id="KAA0998575.1"/>
    </source>
</evidence>
<organism evidence="2 3">
    <name type="scientific">Paraburkholderia panacisoli</name>
    <dbReference type="NCBI Taxonomy" id="2603818"/>
    <lineage>
        <taxon>Bacteria</taxon>
        <taxon>Pseudomonadati</taxon>
        <taxon>Pseudomonadota</taxon>
        <taxon>Betaproteobacteria</taxon>
        <taxon>Burkholderiales</taxon>
        <taxon>Burkholderiaceae</taxon>
        <taxon>Paraburkholderia</taxon>
    </lineage>
</organism>
<dbReference type="GO" id="GO:0016747">
    <property type="term" value="F:acyltransferase activity, transferring groups other than amino-acyl groups"/>
    <property type="evidence" value="ECO:0007669"/>
    <property type="project" value="InterPro"/>
</dbReference>
<proteinExistence type="predicted"/>
<sequence>METIQNRGSSDREILAGMLARAFARDSLAVHVFPEDMARQQRLVAVHRPYLRVFSRSGIVITNSERSAAALWLPPGRYPLSLAAHLRLLPRMALATGLTALPSALHVLGHLEQMHPAGRRFWYLGVLGVEPNKQRTGLGSALLETGLRVCDKEGADAYLETAEPSNLPFYSVYGFEVLDTSELRNGPRVWSMWREARDTRDW</sequence>
<dbReference type="PROSITE" id="PS51186">
    <property type="entry name" value="GNAT"/>
    <property type="match status" value="1"/>
</dbReference>
<protein>
    <submittedName>
        <fullName evidence="2">GNAT family N-acetyltransferase</fullName>
    </submittedName>
</protein>
<feature type="domain" description="N-acetyltransferase" evidence="1">
    <location>
        <begin position="59"/>
        <end position="197"/>
    </location>
</feature>
<dbReference type="EMBL" id="VTUZ01000056">
    <property type="protein sequence ID" value="KAA0998575.1"/>
    <property type="molecule type" value="Genomic_DNA"/>
</dbReference>
<dbReference type="Gene3D" id="3.40.630.30">
    <property type="match status" value="1"/>
</dbReference>
<accession>A0A5B0G794</accession>